<dbReference type="Pfam" id="PF10604">
    <property type="entry name" value="Polyketide_cyc2"/>
    <property type="match status" value="1"/>
</dbReference>
<dbReference type="Gene3D" id="3.30.530.20">
    <property type="match status" value="1"/>
</dbReference>
<dbReference type="KEGG" id="salc:C2138_11360"/>
<evidence type="ECO:0000313" key="1">
    <source>
        <dbReference type="EMBL" id="PWB97517.1"/>
    </source>
</evidence>
<reference evidence="2" key="1">
    <citation type="submission" date="2018-04" db="EMBL/GenBank/DDBJ databases">
        <authorList>
            <person name="Liu S."/>
            <person name="Wang Z."/>
            <person name="Li J."/>
        </authorList>
    </citation>
    <scope>NUCLEOTIDE SEQUENCE [LARGE SCALE GENOMIC DNA]</scope>
    <source>
        <strain evidence="2">S1194</strain>
    </source>
</reference>
<evidence type="ECO:0000313" key="2">
    <source>
        <dbReference type="Proteomes" id="UP000244978"/>
    </source>
</evidence>
<dbReference type="Proteomes" id="UP000244978">
    <property type="component" value="Unassembled WGS sequence"/>
</dbReference>
<dbReference type="OrthoDB" id="4978555at2"/>
<dbReference type="CDD" id="cd07812">
    <property type="entry name" value="SRPBCC"/>
    <property type="match status" value="1"/>
</dbReference>
<gene>
    <name evidence="1" type="ORF">DF220_06480</name>
</gene>
<name>A0A2U1T0Y6_9MICO</name>
<dbReference type="InterPro" id="IPR023393">
    <property type="entry name" value="START-like_dom_sf"/>
</dbReference>
<dbReference type="AlphaFoldDB" id="A0A2U1T0Y6"/>
<comment type="caution">
    <text evidence="1">The sequence shown here is derived from an EMBL/GenBank/DDBJ whole genome shotgun (WGS) entry which is preliminary data.</text>
</comment>
<keyword evidence="2" id="KW-1185">Reference proteome</keyword>
<dbReference type="EMBL" id="QEEX01000001">
    <property type="protein sequence ID" value="PWB97517.1"/>
    <property type="molecule type" value="Genomic_DNA"/>
</dbReference>
<organism evidence="1 2">
    <name type="scientific">Homoserinimonas hongtaonis</name>
    <dbReference type="NCBI Taxonomy" id="2079791"/>
    <lineage>
        <taxon>Bacteria</taxon>
        <taxon>Bacillati</taxon>
        <taxon>Actinomycetota</taxon>
        <taxon>Actinomycetes</taxon>
        <taxon>Micrococcales</taxon>
        <taxon>Microbacteriaceae</taxon>
        <taxon>Homoserinimonas</taxon>
    </lineage>
</organism>
<dbReference type="SUPFAM" id="SSF55961">
    <property type="entry name" value="Bet v1-like"/>
    <property type="match status" value="1"/>
</dbReference>
<accession>A0A2U1T0Y6</accession>
<dbReference type="InterPro" id="IPR019587">
    <property type="entry name" value="Polyketide_cyclase/dehydratase"/>
</dbReference>
<proteinExistence type="predicted"/>
<dbReference type="RefSeq" id="WP_108517942.1">
    <property type="nucleotide sequence ID" value="NZ_CP026951.1"/>
</dbReference>
<protein>
    <submittedName>
        <fullName evidence="1">SRPBCC family protein</fullName>
    </submittedName>
</protein>
<sequence length="143" mass="15691">MVQIRDSIDIQAPPSEVYAALRDLAVYPSWLTHSVVYRGTKVTASASGLSYEDSTMVGRMHGELVEDVPDHALHFHQHLSSGGLDAHIRYSLDATGTATHLTRVGDMTTKGVLHMMQPMLVRMAAAESKRMMGALKARVEHHA</sequence>